<comment type="function">
    <text evidence="12">Flavin transferase that catalyzes the transfer of the FMN moiety of FAD and its covalent binding to the hydroxyl group of a threonine residue in a target flavoprotein.</text>
</comment>
<keyword evidence="12 13" id="KW-0449">Lipoprotein</keyword>
<reference evidence="13 14" key="1">
    <citation type="submission" date="2019-03" db="EMBL/GenBank/DDBJ databases">
        <title>Genomic Encyclopedia of Type Strains, Phase IV (KMG-IV): sequencing the most valuable type-strain genomes for metagenomic binning, comparative biology and taxonomic classification.</title>
        <authorList>
            <person name="Goeker M."/>
        </authorList>
    </citation>
    <scope>NUCLEOTIDE SEQUENCE [LARGE SCALE GENOMIC DNA]</scope>
    <source>
        <strain evidence="13 14">DSM 29489</strain>
    </source>
</reference>
<dbReference type="PANTHER" id="PTHR30040:SF2">
    <property type="entry name" value="FAD:PROTEIN FMN TRANSFERASE"/>
    <property type="match status" value="1"/>
</dbReference>
<dbReference type="RefSeq" id="WP_132378238.1">
    <property type="nucleotide sequence ID" value="NZ_DAITGU010000184.1"/>
</dbReference>
<dbReference type="GO" id="GO:0005886">
    <property type="term" value="C:plasma membrane"/>
    <property type="evidence" value="ECO:0007669"/>
    <property type="project" value="UniProtKB-SubCell"/>
</dbReference>
<feature type="binding site" evidence="11">
    <location>
        <position position="306"/>
    </location>
    <ligand>
        <name>Mg(2+)</name>
        <dbReference type="ChEBI" id="CHEBI:18420"/>
    </ligand>
</feature>
<dbReference type="Proteomes" id="UP000295726">
    <property type="component" value="Unassembled WGS sequence"/>
</dbReference>
<evidence type="ECO:0000256" key="1">
    <source>
        <dbReference type="ARBA" id="ARBA00011955"/>
    </source>
</evidence>
<comment type="subcellular location">
    <subcellularLocation>
        <location evidence="12">Cell inner membrane</location>
        <topology evidence="12">Lipid-anchor</topology>
        <orientation evidence="12">Periplasmic side</orientation>
    </subcellularLocation>
</comment>
<keyword evidence="7 10" id="KW-0460">Magnesium</keyword>
<evidence type="ECO:0000256" key="2">
    <source>
        <dbReference type="ARBA" id="ARBA00016337"/>
    </source>
</evidence>
<comment type="similarity">
    <text evidence="10 12">Belongs to the ApbE family.</text>
</comment>
<dbReference type="PANTHER" id="PTHR30040">
    <property type="entry name" value="THIAMINE BIOSYNTHESIS LIPOPROTEIN APBE"/>
    <property type="match status" value="1"/>
</dbReference>
<comment type="cofactor">
    <cofactor evidence="11">
        <name>Mg(2+)</name>
        <dbReference type="ChEBI" id="CHEBI:18420"/>
    </cofactor>
    <cofactor evidence="11">
        <name>Mn(2+)</name>
        <dbReference type="ChEBI" id="CHEBI:29035"/>
    </cofactor>
    <text evidence="11">Magnesium. Can also use manganese.</text>
</comment>
<evidence type="ECO:0000256" key="8">
    <source>
        <dbReference type="ARBA" id="ARBA00031306"/>
    </source>
</evidence>
<dbReference type="Pfam" id="PF02424">
    <property type="entry name" value="ApbE"/>
    <property type="match status" value="1"/>
</dbReference>
<evidence type="ECO:0000256" key="4">
    <source>
        <dbReference type="ARBA" id="ARBA00022679"/>
    </source>
</evidence>
<dbReference type="AlphaFoldDB" id="A0A4R3KG48"/>
<dbReference type="GO" id="GO:0016740">
    <property type="term" value="F:transferase activity"/>
    <property type="evidence" value="ECO:0007669"/>
    <property type="project" value="UniProtKB-UniRule"/>
</dbReference>
<accession>A0A4R3KG48</accession>
<evidence type="ECO:0000256" key="3">
    <source>
        <dbReference type="ARBA" id="ARBA00022630"/>
    </source>
</evidence>
<protein>
    <recommendedName>
        <fullName evidence="2 10">FAD:protein FMN transferase</fullName>
        <ecNumber evidence="1 10">2.7.1.180</ecNumber>
    </recommendedName>
    <alternativeName>
        <fullName evidence="8 10">Flavin transferase</fullName>
    </alternativeName>
</protein>
<dbReference type="InterPro" id="IPR003374">
    <property type="entry name" value="ApbE-like_sf"/>
</dbReference>
<dbReference type="EMBL" id="SLZZ01000002">
    <property type="protein sequence ID" value="TCS82145.1"/>
    <property type="molecule type" value="Genomic_DNA"/>
</dbReference>
<evidence type="ECO:0000313" key="13">
    <source>
        <dbReference type="EMBL" id="TCS82145.1"/>
    </source>
</evidence>
<evidence type="ECO:0000256" key="6">
    <source>
        <dbReference type="ARBA" id="ARBA00022827"/>
    </source>
</evidence>
<evidence type="ECO:0000256" key="10">
    <source>
        <dbReference type="PIRNR" id="PIRNR006268"/>
    </source>
</evidence>
<keyword evidence="6 10" id="KW-0274">FAD</keyword>
<dbReference type="EC" id="2.7.1.180" evidence="1 10"/>
<dbReference type="InterPro" id="IPR024932">
    <property type="entry name" value="ApbE"/>
</dbReference>
<evidence type="ECO:0000256" key="5">
    <source>
        <dbReference type="ARBA" id="ARBA00022723"/>
    </source>
</evidence>
<dbReference type="PIRSF" id="PIRSF006268">
    <property type="entry name" value="ApbE"/>
    <property type="match status" value="1"/>
</dbReference>
<organism evidence="13 14">
    <name type="scientific">Muricomes intestini</name>
    <dbReference type="NCBI Taxonomy" id="1796634"/>
    <lineage>
        <taxon>Bacteria</taxon>
        <taxon>Bacillati</taxon>
        <taxon>Bacillota</taxon>
        <taxon>Clostridia</taxon>
        <taxon>Lachnospirales</taxon>
        <taxon>Lachnospiraceae</taxon>
        <taxon>Muricomes</taxon>
    </lineage>
</organism>
<keyword evidence="5 10" id="KW-0479">Metal-binding</keyword>
<evidence type="ECO:0000256" key="11">
    <source>
        <dbReference type="PIRSR" id="PIRSR006268-2"/>
    </source>
</evidence>
<keyword evidence="3 10" id="KW-0285">Flavoprotein</keyword>
<evidence type="ECO:0000313" key="14">
    <source>
        <dbReference type="Proteomes" id="UP000295726"/>
    </source>
</evidence>
<evidence type="ECO:0000256" key="9">
    <source>
        <dbReference type="ARBA" id="ARBA00048540"/>
    </source>
</evidence>
<dbReference type="OrthoDB" id="9778595at2"/>
<feature type="binding site" evidence="11">
    <location>
        <position position="188"/>
    </location>
    <ligand>
        <name>Mg(2+)</name>
        <dbReference type="ChEBI" id="CHEBI:18420"/>
    </ligand>
</feature>
<dbReference type="Gene3D" id="3.10.520.10">
    <property type="entry name" value="ApbE-like domains"/>
    <property type="match status" value="1"/>
</dbReference>
<keyword evidence="12" id="KW-0472">Membrane</keyword>
<dbReference type="PROSITE" id="PS51257">
    <property type="entry name" value="PROKAR_LIPOPROTEIN"/>
    <property type="match status" value="1"/>
</dbReference>
<evidence type="ECO:0000256" key="7">
    <source>
        <dbReference type="ARBA" id="ARBA00022842"/>
    </source>
</evidence>
<keyword evidence="4 10" id="KW-0808">Transferase</keyword>
<proteinExistence type="inferred from homology"/>
<evidence type="ECO:0000256" key="12">
    <source>
        <dbReference type="RuleBase" id="RU363002"/>
    </source>
</evidence>
<dbReference type="GO" id="GO:0046872">
    <property type="term" value="F:metal ion binding"/>
    <property type="evidence" value="ECO:0007669"/>
    <property type="project" value="UniProtKB-UniRule"/>
</dbReference>
<name>A0A4R3KG48_9FIRM</name>
<keyword evidence="14" id="KW-1185">Reference proteome</keyword>
<keyword evidence="12" id="KW-1003">Cell membrane</keyword>
<gene>
    <name evidence="13" type="ORF">EDD59_1026</name>
</gene>
<comment type="caution">
    <text evidence="13">The sequence shown here is derived from an EMBL/GenBank/DDBJ whole genome shotgun (WGS) entry which is preliminary data.</text>
</comment>
<comment type="catalytic activity">
    <reaction evidence="9 10 12">
        <text>L-threonyl-[protein] + FAD = FMN-L-threonyl-[protein] + AMP + H(+)</text>
        <dbReference type="Rhea" id="RHEA:36847"/>
        <dbReference type="Rhea" id="RHEA-COMP:11060"/>
        <dbReference type="Rhea" id="RHEA-COMP:11061"/>
        <dbReference type="ChEBI" id="CHEBI:15378"/>
        <dbReference type="ChEBI" id="CHEBI:30013"/>
        <dbReference type="ChEBI" id="CHEBI:57692"/>
        <dbReference type="ChEBI" id="CHEBI:74257"/>
        <dbReference type="ChEBI" id="CHEBI:456215"/>
        <dbReference type="EC" id="2.7.1.180"/>
    </reaction>
</comment>
<feature type="binding site" evidence="11">
    <location>
        <position position="310"/>
    </location>
    <ligand>
        <name>Mg(2+)</name>
        <dbReference type="ChEBI" id="CHEBI:18420"/>
    </ligand>
</feature>
<keyword evidence="12" id="KW-0997">Cell inner membrane</keyword>
<sequence length="353" mass="39514">MKMGRRTAAFLAGVLTVSMLLSCSGPGEKRYEASFLELFDTASVVVGYAKSEDDFTKYSQKVYDELKVYNELFDIYNDYDGINNIKTINDNAGIKPVKVDKKIIDLLSFSEEMYEKTDGKVNVAFGAVLSLWHDHREAGLNNPGRATLPDYEELKKQNEHTNIEDMIIDKNASTVYLQDGSMSLDVGAIAKGYAVEQVSRFIQKEGMKNGMISVGGNVRTFGEKYDEKGKRVPWTVGIQNPDTSSDRKSIYDLHLSGYSLVTSGVYERYYVVDGKHYHHIIDPETLMPAKYFLSISIVCKDSGMADALSTAVFNMPYEEGSKMVEGLKGVEALWVFPDSTMKYSSGFEKWCGL</sequence>
<dbReference type="SUPFAM" id="SSF143631">
    <property type="entry name" value="ApbE-like"/>
    <property type="match status" value="1"/>
</dbReference>